<keyword evidence="2" id="KW-0812">Transmembrane</keyword>
<keyword evidence="1" id="KW-0175">Coiled coil</keyword>
<dbReference type="RefSeq" id="WP_164566581.1">
    <property type="nucleotide sequence ID" value="NZ_WUFC01000046.1"/>
</dbReference>
<name>A0AAE4YXB1_9HYPH</name>
<keyword evidence="2" id="KW-1133">Transmembrane helix</keyword>
<accession>A0AAE4YXB1</accession>
<gene>
    <name evidence="3" type="ORF">GR217_34515</name>
</gene>
<proteinExistence type="predicted"/>
<sequence>MDFAPWLTFVGALTTAIITVIGTIYVARSRTRVDVGSSITTGFRELTDQLQEERNQLSEIIRRQREDLVEAERANGRQAAALRKARRHISMLEDKLSRAGIDVPPPPN</sequence>
<dbReference type="EMBL" id="WUFC01000046">
    <property type="protein sequence ID" value="NEI52735.1"/>
    <property type="molecule type" value="Genomic_DNA"/>
</dbReference>
<organism evidence="3 4">
    <name type="scientific">Rhizobium ruizarguesonis</name>
    <dbReference type="NCBI Taxonomy" id="2081791"/>
    <lineage>
        <taxon>Bacteria</taxon>
        <taxon>Pseudomonadati</taxon>
        <taxon>Pseudomonadota</taxon>
        <taxon>Alphaproteobacteria</taxon>
        <taxon>Hyphomicrobiales</taxon>
        <taxon>Rhizobiaceae</taxon>
        <taxon>Rhizobium/Agrobacterium group</taxon>
        <taxon>Rhizobium</taxon>
    </lineage>
</organism>
<comment type="caution">
    <text evidence="3">The sequence shown here is derived from an EMBL/GenBank/DDBJ whole genome shotgun (WGS) entry which is preliminary data.</text>
</comment>
<evidence type="ECO:0000256" key="1">
    <source>
        <dbReference type="SAM" id="Coils"/>
    </source>
</evidence>
<evidence type="ECO:0000256" key="2">
    <source>
        <dbReference type="SAM" id="Phobius"/>
    </source>
</evidence>
<reference evidence="3 4" key="1">
    <citation type="submission" date="2019-12" db="EMBL/GenBank/DDBJ databases">
        <title>Rhizobium genotypes associated with high levels of biological nitrogen fixation by grain legumes in a temperate-maritime cropping system.</title>
        <authorList>
            <person name="Maluk M."/>
            <person name="Francesc Ferrando Molina F."/>
            <person name="Lopez Del Egido L."/>
            <person name="Lafos M."/>
            <person name="Langarica-Fuentes A."/>
            <person name="Gebre Yohannes G."/>
            <person name="Young M.W."/>
            <person name="Martin P."/>
            <person name="Gantlett R."/>
            <person name="Kenicer G."/>
            <person name="Hawes C."/>
            <person name="Begg G.S."/>
            <person name="Quilliam R.S."/>
            <person name="Squire G.R."/>
            <person name="Poole P.S."/>
            <person name="Young P.W."/>
            <person name="Iannetta P.M."/>
            <person name="James E.K."/>
        </authorList>
    </citation>
    <scope>NUCLEOTIDE SEQUENCE [LARGE SCALE GENOMIC DNA]</scope>
    <source>
        <strain evidence="3 4">JHI985</strain>
    </source>
</reference>
<dbReference type="AlphaFoldDB" id="A0AAE4YXB1"/>
<feature type="coiled-coil region" evidence="1">
    <location>
        <begin position="43"/>
        <end position="74"/>
    </location>
</feature>
<evidence type="ECO:0000313" key="3">
    <source>
        <dbReference type="EMBL" id="NEI52735.1"/>
    </source>
</evidence>
<protein>
    <submittedName>
        <fullName evidence="3">Uncharacterized protein</fullName>
    </submittedName>
</protein>
<keyword evidence="2" id="KW-0472">Membrane</keyword>
<feature type="transmembrane region" description="Helical" evidence="2">
    <location>
        <begin position="6"/>
        <end position="27"/>
    </location>
</feature>
<dbReference type="Proteomes" id="UP000661163">
    <property type="component" value="Unassembled WGS sequence"/>
</dbReference>
<evidence type="ECO:0000313" key="4">
    <source>
        <dbReference type="Proteomes" id="UP000661163"/>
    </source>
</evidence>